<dbReference type="PANTHER" id="PTHR39425:SF1">
    <property type="entry name" value="CYTOCHROME C7-LIKE DOMAIN-CONTAINING PROTEIN"/>
    <property type="match status" value="1"/>
</dbReference>
<dbReference type="NCBIfam" id="TIGR04257">
    <property type="entry name" value="nanowire_3heme"/>
    <property type="match status" value="2"/>
</dbReference>
<dbReference type="InterPro" id="IPR026352">
    <property type="entry name" value="Nanowire_3heme"/>
</dbReference>
<dbReference type="Pfam" id="PF14522">
    <property type="entry name" value="Cytochrome_C7"/>
    <property type="match status" value="2"/>
</dbReference>
<feature type="domain" description="Cytochrome c7-like" evidence="1">
    <location>
        <begin position="188"/>
        <end position="246"/>
    </location>
</feature>
<proteinExistence type="predicted"/>
<gene>
    <name evidence="2" type="ORF">ENJ63_04910</name>
</gene>
<comment type="caution">
    <text evidence="2">The sequence shown here is derived from an EMBL/GenBank/DDBJ whole genome shotgun (WGS) entry which is preliminary data.</text>
</comment>
<feature type="domain" description="Cytochrome c7-like" evidence="1">
    <location>
        <begin position="46"/>
        <end position="111"/>
    </location>
</feature>
<dbReference type="EMBL" id="DRND01000391">
    <property type="protein sequence ID" value="HFC47205.1"/>
    <property type="molecule type" value="Genomic_DNA"/>
</dbReference>
<feature type="non-terminal residue" evidence="2">
    <location>
        <position position="1"/>
    </location>
</feature>
<name>A0A7V2SZI6_9BACT</name>
<sequence length="252" mass="28641">VFGLIIFLLGFSTAETRGRLKRTLPPYEYGTIVMNQFSEKKGLEPVVFRHWSHRNRYTCRLCHIDLGFAMVQGGTPVQEEDNRNGQYCGVCHNGKEAFSVKDRGNCKKCHSPYPVGLDQEAKMLFYKVTKTLPRGRFGNGVDWTKAEEMGKIKLLDTLDWYSFKRPKMKRDKGEIEMVPKVKGLPDIIFSHKKHAAWNGCEICHPDIFAMKKGGTRFKMIDNFNGLYCGACHGKVAFPLKDCGLCHAKPVSL</sequence>
<dbReference type="SUPFAM" id="SSF48695">
    <property type="entry name" value="Multiheme cytochromes"/>
    <property type="match status" value="2"/>
</dbReference>
<dbReference type="AlphaFoldDB" id="A0A7V2SZI6"/>
<dbReference type="InterPro" id="IPR029467">
    <property type="entry name" value="Cyt_c7-like"/>
</dbReference>
<reference evidence="2" key="1">
    <citation type="journal article" date="2020" name="mSystems">
        <title>Genome- and Community-Level Interaction Insights into Carbon Utilization and Element Cycling Functions of Hydrothermarchaeota in Hydrothermal Sediment.</title>
        <authorList>
            <person name="Zhou Z."/>
            <person name="Liu Y."/>
            <person name="Xu W."/>
            <person name="Pan J."/>
            <person name="Luo Z.H."/>
            <person name="Li M."/>
        </authorList>
    </citation>
    <scope>NUCLEOTIDE SEQUENCE [LARGE SCALE GENOMIC DNA]</scope>
    <source>
        <strain evidence="2">HyVt-503</strain>
    </source>
</reference>
<dbReference type="Proteomes" id="UP000885797">
    <property type="component" value="Unassembled WGS sequence"/>
</dbReference>
<dbReference type="Gene3D" id="3.90.10.10">
    <property type="entry name" value="Cytochrome C3"/>
    <property type="match status" value="2"/>
</dbReference>
<protein>
    <recommendedName>
        <fullName evidence="1">Cytochrome c7-like domain-containing protein</fullName>
    </recommendedName>
</protein>
<organism evidence="2">
    <name type="scientific">Dissulfuribacter thermophilus</name>
    <dbReference type="NCBI Taxonomy" id="1156395"/>
    <lineage>
        <taxon>Bacteria</taxon>
        <taxon>Pseudomonadati</taxon>
        <taxon>Thermodesulfobacteriota</taxon>
        <taxon>Dissulfuribacteria</taxon>
        <taxon>Dissulfuribacterales</taxon>
        <taxon>Dissulfuribacteraceae</taxon>
        <taxon>Dissulfuribacter</taxon>
    </lineage>
</organism>
<accession>A0A7V2SZI6</accession>
<evidence type="ECO:0000313" key="2">
    <source>
        <dbReference type="EMBL" id="HFC47205.1"/>
    </source>
</evidence>
<evidence type="ECO:0000259" key="1">
    <source>
        <dbReference type="Pfam" id="PF14522"/>
    </source>
</evidence>
<dbReference type="InterPro" id="IPR036280">
    <property type="entry name" value="Multihaem_cyt_sf"/>
</dbReference>
<dbReference type="PANTHER" id="PTHR39425">
    <property type="entry name" value="LIPOPROTEIN CYTOCHROME C"/>
    <property type="match status" value="1"/>
</dbReference>